<reference evidence="4 5" key="1">
    <citation type="submission" date="2024-02" db="EMBL/GenBank/DDBJ databases">
        <title>Rhodopirellula caenicola NBRC 110016.</title>
        <authorList>
            <person name="Ichikawa N."/>
            <person name="Katano-Makiyama Y."/>
            <person name="Hidaka K."/>
        </authorList>
    </citation>
    <scope>NUCLEOTIDE SEQUENCE [LARGE SCALE GENOMIC DNA]</scope>
    <source>
        <strain evidence="4 5">NBRC 110016</strain>
    </source>
</reference>
<dbReference type="PANTHER" id="PTHR34351:SF2">
    <property type="entry name" value="DUF58 DOMAIN-CONTAINING PROTEIN"/>
    <property type="match status" value="1"/>
</dbReference>
<accession>A0ABP9W0S4</accession>
<dbReference type="InterPro" id="IPR002881">
    <property type="entry name" value="DUF58"/>
</dbReference>
<dbReference type="PANTHER" id="PTHR34351">
    <property type="entry name" value="SLR1927 PROTEIN-RELATED"/>
    <property type="match status" value="1"/>
</dbReference>
<sequence length="500" mass="54103">MRSGRAGEIEYVTSIPNTPNPTGEPATADSDLPRGEVNSNSLEQRMSSTTAAQSHSDAPKFSFGIVAGICAVLLFGMLFGASLWVLAAVAAAILVGVNWFLANTWTDSTIAVRHSGNVEHKLGSVIDVEITLTNQSQLPILWILVEDLLPRPAIQTGAVSTSALQVEGDRVQVMMLWAGQSKTLHYQVTCRRRGYFQIGPTVLETGDLMGLYRRYRVGTEPQYVTVLPDVVPLSTYDIGSRRPIGEIRMRDNVMDDPTRLRGIRRWQTGDPLRSVHWAATARTGTLHSKIYEPSSIAGATLVLDLHVATNPSKHEPVRSDLAVTAAASIAHALHDAGEPFGLVTNGRDAADRIRTEGWVGDYRVRDQATAAASMRNESDRLMPVAQPATRGPVALRELVRTLARLERTNGLTLAELLVEAESKISSETTVLVILQQCPPESLAALIGLARRGRAVAVIINALDINDYSAAAGPLIASRIPTFHLASSDAVSDVCREVMTR</sequence>
<dbReference type="EMBL" id="BAABRO010000016">
    <property type="protein sequence ID" value="GAA5509737.1"/>
    <property type="molecule type" value="Genomic_DNA"/>
</dbReference>
<feature type="transmembrane region" description="Helical" evidence="2">
    <location>
        <begin position="61"/>
        <end position="79"/>
    </location>
</feature>
<dbReference type="Proteomes" id="UP001416858">
    <property type="component" value="Unassembled WGS sequence"/>
</dbReference>
<gene>
    <name evidence="4" type="ORF">Rcae01_05240</name>
</gene>
<evidence type="ECO:0000313" key="4">
    <source>
        <dbReference type="EMBL" id="GAA5509737.1"/>
    </source>
</evidence>
<feature type="region of interest" description="Disordered" evidence="1">
    <location>
        <begin position="13"/>
        <end position="55"/>
    </location>
</feature>
<dbReference type="Pfam" id="PF01882">
    <property type="entry name" value="DUF58"/>
    <property type="match status" value="1"/>
</dbReference>
<feature type="compositionally biased region" description="Polar residues" evidence="1">
    <location>
        <begin position="37"/>
        <end position="55"/>
    </location>
</feature>
<evidence type="ECO:0000256" key="2">
    <source>
        <dbReference type="SAM" id="Phobius"/>
    </source>
</evidence>
<organism evidence="4 5">
    <name type="scientific">Novipirellula caenicola</name>
    <dbReference type="NCBI Taxonomy" id="1536901"/>
    <lineage>
        <taxon>Bacteria</taxon>
        <taxon>Pseudomonadati</taxon>
        <taxon>Planctomycetota</taxon>
        <taxon>Planctomycetia</taxon>
        <taxon>Pirellulales</taxon>
        <taxon>Pirellulaceae</taxon>
        <taxon>Novipirellula</taxon>
    </lineage>
</organism>
<evidence type="ECO:0000259" key="3">
    <source>
        <dbReference type="Pfam" id="PF01882"/>
    </source>
</evidence>
<proteinExistence type="predicted"/>
<name>A0ABP9W0S4_9BACT</name>
<comment type="caution">
    <text evidence="4">The sequence shown here is derived from an EMBL/GenBank/DDBJ whole genome shotgun (WGS) entry which is preliminary data.</text>
</comment>
<keyword evidence="5" id="KW-1185">Reference proteome</keyword>
<keyword evidence="2" id="KW-1133">Transmembrane helix</keyword>
<evidence type="ECO:0000313" key="5">
    <source>
        <dbReference type="Proteomes" id="UP001416858"/>
    </source>
</evidence>
<keyword evidence="2" id="KW-0812">Transmembrane</keyword>
<protein>
    <recommendedName>
        <fullName evidence="3">DUF58 domain-containing protein</fullName>
    </recommendedName>
</protein>
<evidence type="ECO:0000256" key="1">
    <source>
        <dbReference type="SAM" id="MobiDB-lite"/>
    </source>
</evidence>
<keyword evidence="2" id="KW-0472">Membrane</keyword>
<feature type="domain" description="DUF58" evidence="3">
    <location>
        <begin position="263"/>
        <end position="352"/>
    </location>
</feature>